<evidence type="ECO:0000313" key="2">
    <source>
        <dbReference type="EMBL" id="MFJ6041185.1"/>
    </source>
</evidence>
<gene>
    <name evidence="2" type="ORF">ACIQFM_33655</name>
</gene>
<reference evidence="2 3" key="1">
    <citation type="submission" date="2024-10" db="EMBL/GenBank/DDBJ databases">
        <title>The Natural Products Discovery Center: Release of the First 8490 Sequenced Strains for Exploring Actinobacteria Biosynthetic Diversity.</title>
        <authorList>
            <person name="Kalkreuter E."/>
            <person name="Kautsar S.A."/>
            <person name="Yang D."/>
            <person name="Bader C.D."/>
            <person name="Teijaro C.N."/>
            <person name="Fluegel L."/>
            <person name="Davis C.M."/>
            <person name="Simpson J.R."/>
            <person name="Lauterbach L."/>
            <person name="Steele A.D."/>
            <person name="Gui C."/>
            <person name="Meng S."/>
            <person name="Li G."/>
            <person name="Viehrig K."/>
            <person name="Ye F."/>
            <person name="Su P."/>
            <person name="Kiefer A.F."/>
            <person name="Nichols A."/>
            <person name="Cepeda A.J."/>
            <person name="Yan W."/>
            <person name="Fan B."/>
            <person name="Jiang Y."/>
            <person name="Adhikari A."/>
            <person name="Zheng C.-J."/>
            <person name="Schuster L."/>
            <person name="Cowan T.M."/>
            <person name="Smanski M.J."/>
            <person name="Chevrette M.G."/>
            <person name="De Carvalho L.P.S."/>
            <person name="Shen B."/>
        </authorList>
    </citation>
    <scope>NUCLEOTIDE SEQUENCE [LARGE SCALE GENOMIC DNA]</scope>
    <source>
        <strain evidence="2 3">NPDC093086</strain>
    </source>
</reference>
<name>A0ABW8HKB0_9ACTN</name>
<dbReference type="RefSeq" id="WP_053664576.1">
    <property type="nucleotide sequence ID" value="NZ_BEWC01000002.1"/>
</dbReference>
<comment type="caution">
    <text evidence="2">The sequence shown here is derived from an EMBL/GenBank/DDBJ whole genome shotgun (WGS) entry which is preliminary data.</text>
</comment>
<keyword evidence="1" id="KW-0732">Signal</keyword>
<dbReference type="EMBL" id="JBIVPC010000024">
    <property type="protein sequence ID" value="MFJ6041185.1"/>
    <property type="molecule type" value="Genomic_DNA"/>
</dbReference>
<keyword evidence="3" id="KW-1185">Reference proteome</keyword>
<sequence>MKRRIALAAAAVAAAIALPLSSATAAEASTWRIAGYYTTAAECDRAGQAGAVLWGPLYMCKYTGQQNGHDWYELWVH</sequence>
<proteinExistence type="predicted"/>
<evidence type="ECO:0000256" key="1">
    <source>
        <dbReference type="SAM" id="SignalP"/>
    </source>
</evidence>
<evidence type="ECO:0000313" key="3">
    <source>
        <dbReference type="Proteomes" id="UP001617907"/>
    </source>
</evidence>
<protein>
    <recommendedName>
        <fullName evidence="4">Secreted protein</fullName>
    </recommendedName>
</protein>
<organism evidence="2 3">
    <name type="scientific">Streptomyces ardesiacus</name>
    <dbReference type="NCBI Taxonomy" id="285564"/>
    <lineage>
        <taxon>Bacteria</taxon>
        <taxon>Bacillati</taxon>
        <taxon>Actinomycetota</taxon>
        <taxon>Actinomycetes</taxon>
        <taxon>Kitasatosporales</taxon>
        <taxon>Streptomycetaceae</taxon>
        <taxon>Streptomyces</taxon>
    </lineage>
</organism>
<dbReference type="GeneID" id="95503662"/>
<evidence type="ECO:0008006" key="4">
    <source>
        <dbReference type="Google" id="ProtNLM"/>
    </source>
</evidence>
<feature type="signal peptide" evidence="1">
    <location>
        <begin position="1"/>
        <end position="25"/>
    </location>
</feature>
<feature type="chain" id="PRO_5047503770" description="Secreted protein" evidence="1">
    <location>
        <begin position="26"/>
        <end position="77"/>
    </location>
</feature>
<accession>A0ABW8HKB0</accession>
<dbReference type="Proteomes" id="UP001617907">
    <property type="component" value="Unassembled WGS sequence"/>
</dbReference>